<gene>
    <name evidence="1" type="ORF">V7S43_009631</name>
</gene>
<comment type="caution">
    <text evidence="1">The sequence shown here is derived from an EMBL/GenBank/DDBJ whole genome shotgun (WGS) entry which is preliminary data.</text>
</comment>
<dbReference type="EMBL" id="JBIMZQ010000020">
    <property type="protein sequence ID" value="KAL3665597.1"/>
    <property type="molecule type" value="Genomic_DNA"/>
</dbReference>
<dbReference type="Proteomes" id="UP001632037">
    <property type="component" value="Unassembled WGS sequence"/>
</dbReference>
<name>A0ABD3FF67_9STRA</name>
<evidence type="ECO:0000313" key="1">
    <source>
        <dbReference type="EMBL" id="KAL3665597.1"/>
    </source>
</evidence>
<organism evidence="1 2">
    <name type="scientific">Phytophthora oleae</name>
    <dbReference type="NCBI Taxonomy" id="2107226"/>
    <lineage>
        <taxon>Eukaryota</taxon>
        <taxon>Sar</taxon>
        <taxon>Stramenopiles</taxon>
        <taxon>Oomycota</taxon>
        <taxon>Peronosporomycetes</taxon>
        <taxon>Peronosporales</taxon>
        <taxon>Peronosporaceae</taxon>
        <taxon>Phytophthora</taxon>
    </lineage>
</organism>
<sequence>MLANTGISEYAFKLDAVLGNLVEFVIKVTPLSTFFSWDIQDLGVLVPEWGV</sequence>
<protein>
    <submittedName>
        <fullName evidence="1">Uncharacterized protein</fullName>
    </submittedName>
</protein>
<evidence type="ECO:0000313" key="2">
    <source>
        <dbReference type="Proteomes" id="UP001632037"/>
    </source>
</evidence>
<reference evidence="1 2" key="1">
    <citation type="submission" date="2024-09" db="EMBL/GenBank/DDBJ databases">
        <title>Genome sequencing and assembly of Phytophthora oleae, isolate VK10A, causative agent of rot of olive drupes.</title>
        <authorList>
            <person name="Conti Taguali S."/>
            <person name="Riolo M."/>
            <person name="La Spada F."/>
            <person name="Cacciola S.O."/>
            <person name="Dionisio G."/>
        </authorList>
    </citation>
    <scope>NUCLEOTIDE SEQUENCE [LARGE SCALE GENOMIC DNA]</scope>
    <source>
        <strain evidence="1 2">VK10A</strain>
    </source>
</reference>
<dbReference type="AlphaFoldDB" id="A0ABD3FF67"/>
<keyword evidence="2" id="KW-1185">Reference proteome</keyword>
<accession>A0ABD3FF67</accession>
<proteinExistence type="predicted"/>